<evidence type="ECO:0000313" key="10">
    <source>
        <dbReference type="EMBL" id="CAH3130466.1"/>
    </source>
</evidence>
<sequence>GRGNIIDKVHVVARWLHRTHCYVGQKFITFSVLHLLLAEMSSLFRSEEMTLAQLFLQAEAAYTCVSELGELGLAQFRDLNPDVNAFQRKFVNEVRRCEEMERKLRFLYKEIEKADIHVSEAIEYPETPQLREMIDLEAQFEQLENEMKDSNTTYETLMKNSLALTEFKHILQKTQTFFEEAALEGNQQLMHESQRSDLQALTEDDAMDEMGKETQLGFVTGVIVREQMPSFERLLWRACRGNVLLKQAEIETPLEDPSTGDQVNKCVFIIFFQGDQLKSRVMKICEGYRASIYPCPNTATERLEVATGVDTRIEDLQMVLNETRDHRYSLLTTLAKNISQWFIKVKKIKAIYHTMNTFNLDVTQKCLIAECWCPVSDLDKIHQALRRGTERSGAAIPSILNRMATDQEPPTFNRTNKFTQGFQAIVDAYGVANYQEVNPALFTIITFPFLFAIMFGDCGHGLIMFLFALWLVLKEKKLKNYKGGGEMFETIFHGRYIILLMGLFAMYTGLIYNDCFSKSFNIFGTAWDLSVDWDSISEDNLNKSVAGKEEIWVDPRKTYIRGVPYFFGIDPIWQLATNKLAFTNSFKMKMSIVIGVAHMMFGVCLNFFNHRHFNKSLDIVAELVPQILFLSCIFGYLVILIVYKWIAIDINSKNQPSLLLALINMFLEFGLRIKDENLLYDGQAVVQPLLVVIAMLCVPWMLLTKPLYLRHRHRVNKEHGYQRLGPGSPSTTLLSGEMDDSGLDSGAVVYHDGSFQEDQSPDDHCEEFDFWEVFVHQAIHTIEYCLSCISNTASYLRLWALSLAHAELSEVFWNMSLRPAFTFTGWLGSVAAFVIFSLWAVETVVILLIMEGLSAFLHSLRLHWVEFQNKFYQGTGYKFQPFSFKSILSSFCLAEPKIYVFFAAKMSSLFRSEEMTLAQLFLQAEAAYSCVSELGELGLVQFRDLNPDVNAFQRKFVNEVRRCEEMERKLRFLKKEIEKADIQVSDTGENPEAPQPREMIDLEAQFEQLENEMKDSNANYEALMKSFLELTELKHILRKTQTFFEEAELHVHNQQQIHEPQGTDDMQALLGEEPRGGSATATATQLGFVTGVIARERVPSFERLLWRACRGNVFFKQAEIETPLEDPSTGDQVNKCVFIIFFQGDQLKSRVKKICEGFRATLYPCPDTAAERREMAIGVTTRIEDLSTVLNETRDHRHRLLMTVEKNVNQWFIKVKKIKAIYHTMNMFNLDVTQKCLIAECWCPVSDLDRIQQALRRGTERSGAAIPSILNRMTTRQEPPTFNRTNKFTQGFQAIVDAYGVANYQEVNPALFTVITFPFLFAVMFGDCGHGLIMFLFALWLVVNERKLAGYKEGGEMFDTVFEGRYIIMLMGLFAVYTGLIYNDCFSKSFNIFGTAWDLSVDWNPINKKALDSYAENQDVMVEPQQTYRGIPYYFGIDPIWQIATNKLTFTNSFKMKLSIVFGVTHMMFGVCLSFFNHRHFNKPLNIFTEFIPQVLFLFCIFGYLVILIFYKWIAISVTSKGYPSLLLALINMFLKFGGPIHGSELLFPGQDVIQPILVIIAVLCVPWMLLVKPFYLRHQHKVAEAQGFQRLRSSSPPSSTVQIQGTEGDSEIVHHGGQGQGEPHDDVHEEFDFGEVFVHQSIHTIEYCLGCISNTASYLRLWALSLAHAELSEVLWSMVLHLALSFKGGLGVVASFALFSFWAVLTVAILLIMEGLSAFLHALRLHWVEFQSKFYQGTGYKFQPFSFKLIISGQLEE</sequence>
<evidence type="ECO:0000256" key="8">
    <source>
        <dbReference type="SAM" id="Coils"/>
    </source>
</evidence>
<evidence type="ECO:0000313" key="11">
    <source>
        <dbReference type="Proteomes" id="UP001159428"/>
    </source>
</evidence>
<evidence type="ECO:0000256" key="3">
    <source>
        <dbReference type="ARBA" id="ARBA00022448"/>
    </source>
</evidence>
<feature type="transmembrane region" description="Helical" evidence="9">
    <location>
        <begin position="494"/>
        <end position="512"/>
    </location>
</feature>
<protein>
    <recommendedName>
        <fullName evidence="12">V-type proton ATPase subunit a</fullName>
    </recommendedName>
</protein>
<gene>
    <name evidence="10" type="ORF">PMEA_00014075</name>
</gene>
<feature type="transmembrane region" description="Helical" evidence="9">
    <location>
        <begin position="820"/>
        <end position="839"/>
    </location>
</feature>
<dbReference type="EMBL" id="CALNXJ010000025">
    <property type="protein sequence ID" value="CAH3130466.1"/>
    <property type="molecule type" value="Genomic_DNA"/>
</dbReference>
<dbReference type="GO" id="GO:0016471">
    <property type="term" value="C:vacuolar proton-transporting V-type ATPase complex"/>
    <property type="evidence" value="ECO:0007669"/>
    <property type="project" value="TreeGrafter"/>
</dbReference>
<keyword evidence="8" id="KW-0175">Coiled coil</keyword>
<feature type="transmembrane region" description="Helical" evidence="9">
    <location>
        <begin position="685"/>
        <end position="703"/>
    </location>
</feature>
<feature type="coiled-coil region" evidence="8">
    <location>
        <begin position="97"/>
        <end position="160"/>
    </location>
</feature>
<feature type="transmembrane region" description="Helical" evidence="9">
    <location>
        <begin position="1691"/>
        <end position="1714"/>
    </location>
</feature>
<evidence type="ECO:0000256" key="4">
    <source>
        <dbReference type="ARBA" id="ARBA00022692"/>
    </source>
</evidence>
<keyword evidence="4 9" id="KW-0812">Transmembrane</keyword>
<feature type="transmembrane region" description="Helical" evidence="9">
    <location>
        <begin position="1363"/>
        <end position="1382"/>
    </location>
</feature>
<evidence type="ECO:0000256" key="5">
    <source>
        <dbReference type="ARBA" id="ARBA00022989"/>
    </source>
</evidence>
<name>A0AAU9WZE4_9CNID</name>
<feature type="transmembrane region" description="Helical" evidence="9">
    <location>
        <begin position="449"/>
        <end position="473"/>
    </location>
</feature>
<feature type="transmembrane region" description="Helical" evidence="9">
    <location>
        <begin position="1458"/>
        <end position="1476"/>
    </location>
</feature>
<feature type="transmembrane region" description="Helical" evidence="9">
    <location>
        <begin position="628"/>
        <end position="646"/>
    </location>
</feature>
<keyword evidence="5 9" id="KW-1133">Transmembrane helix</keyword>
<evidence type="ECO:0000256" key="9">
    <source>
        <dbReference type="SAM" id="Phobius"/>
    </source>
</evidence>
<keyword evidence="6" id="KW-0406">Ion transport</keyword>
<dbReference type="GO" id="GO:0046961">
    <property type="term" value="F:proton-transporting ATPase activity, rotational mechanism"/>
    <property type="evidence" value="ECO:0007669"/>
    <property type="project" value="InterPro"/>
</dbReference>
<keyword evidence="3" id="KW-0813">Transport</keyword>
<accession>A0AAU9WZE4</accession>
<comment type="caution">
    <text evidence="10">The sequence shown here is derived from an EMBL/GenBank/DDBJ whole genome shotgun (WGS) entry which is preliminary data.</text>
</comment>
<dbReference type="Pfam" id="PF01496">
    <property type="entry name" value="V_ATPase_I"/>
    <property type="match status" value="2"/>
</dbReference>
<proteinExistence type="inferred from homology"/>
<keyword evidence="11" id="KW-1185">Reference proteome</keyword>
<dbReference type="GO" id="GO:0005886">
    <property type="term" value="C:plasma membrane"/>
    <property type="evidence" value="ECO:0007669"/>
    <property type="project" value="TreeGrafter"/>
</dbReference>
<feature type="transmembrane region" description="Helical" evidence="9">
    <location>
        <begin position="588"/>
        <end position="608"/>
    </location>
</feature>
<dbReference type="PANTHER" id="PTHR11629">
    <property type="entry name" value="VACUOLAR PROTON ATPASES"/>
    <property type="match status" value="1"/>
</dbReference>
<evidence type="ECO:0000256" key="1">
    <source>
        <dbReference type="ARBA" id="ARBA00004141"/>
    </source>
</evidence>
<feature type="transmembrane region" description="Helical" evidence="9">
    <location>
        <begin position="1553"/>
        <end position="1572"/>
    </location>
</feature>
<evidence type="ECO:0000256" key="7">
    <source>
        <dbReference type="ARBA" id="ARBA00023136"/>
    </source>
</evidence>
<comment type="similarity">
    <text evidence="2">Belongs to the V-ATPase 116 kDa subunit family.</text>
</comment>
<feature type="transmembrane region" description="Helical" evidence="9">
    <location>
        <begin position="1319"/>
        <end position="1343"/>
    </location>
</feature>
<dbReference type="Proteomes" id="UP001159428">
    <property type="component" value="Unassembled WGS sequence"/>
</dbReference>
<comment type="subcellular location">
    <subcellularLocation>
        <location evidence="1">Membrane</location>
        <topology evidence="1">Multi-pass membrane protein</topology>
    </subcellularLocation>
</comment>
<dbReference type="PANTHER" id="PTHR11629:SF63">
    <property type="entry name" value="V-TYPE PROTON ATPASE SUBUNIT A"/>
    <property type="match status" value="1"/>
</dbReference>
<feature type="non-terminal residue" evidence="10">
    <location>
        <position position="1"/>
    </location>
</feature>
<keyword evidence="7 9" id="KW-0472">Membrane</keyword>
<dbReference type="GO" id="GO:0033179">
    <property type="term" value="C:proton-transporting V-type ATPase, V0 domain"/>
    <property type="evidence" value="ECO:0007669"/>
    <property type="project" value="InterPro"/>
</dbReference>
<evidence type="ECO:0000256" key="2">
    <source>
        <dbReference type="ARBA" id="ARBA00009904"/>
    </source>
</evidence>
<feature type="coiled-coil region" evidence="8">
    <location>
        <begin position="956"/>
        <end position="1026"/>
    </location>
</feature>
<organism evidence="10 11">
    <name type="scientific">Pocillopora meandrina</name>
    <dbReference type="NCBI Taxonomy" id="46732"/>
    <lineage>
        <taxon>Eukaryota</taxon>
        <taxon>Metazoa</taxon>
        <taxon>Cnidaria</taxon>
        <taxon>Anthozoa</taxon>
        <taxon>Hexacorallia</taxon>
        <taxon>Scleractinia</taxon>
        <taxon>Astrocoeniina</taxon>
        <taxon>Pocilloporidae</taxon>
        <taxon>Pocillopora</taxon>
    </lineage>
</organism>
<evidence type="ECO:0000256" key="6">
    <source>
        <dbReference type="ARBA" id="ARBA00023065"/>
    </source>
</evidence>
<reference evidence="10 11" key="1">
    <citation type="submission" date="2022-05" db="EMBL/GenBank/DDBJ databases">
        <authorList>
            <consortium name="Genoscope - CEA"/>
            <person name="William W."/>
        </authorList>
    </citation>
    <scope>NUCLEOTIDE SEQUENCE [LARGE SCALE GENOMIC DNA]</scope>
</reference>
<evidence type="ECO:0008006" key="12">
    <source>
        <dbReference type="Google" id="ProtNLM"/>
    </source>
</evidence>
<dbReference type="GO" id="GO:0051117">
    <property type="term" value="F:ATPase binding"/>
    <property type="evidence" value="ECO:0007669"/>
    <property type="project" value="TreeGrafter"/>
</dbReference>
<feature type="transmembrane region" description="Helical" evidence="9">
    <location>
        <begin position="1491"/>
        <end position="1511"/>
    </location>
</feature>
<dbReference type="InterPro" id="IPR002490">
    <property type="entry name" value="V-ATPase_116kDa_su"/>
</dbReference>
<dbReference type="GO" id="GO:0007035">
    <property type="term" value="P:vacuolar acidification"/>
    <property type="evidence" value="ECO:0007669"/>
    <property type="project" value="TreeGrafter"/>
</dbReference>